<comment type="caution">
    <text evidence="5">The sequence shown here is derived from an EMBL/GenBank/DDBJ whole genome shotgun (WGS) entry which is preliminary data.</text>
</comment>
<dbReference type="SUPFAM" id="SSF48452">
    <property type="entry name" value="TPR-like"/>
    <property type="match status" value="1"/>
</dbReference>
<dbReference type="Proteomes" id="UP001626550">
    <property type="component" value="Unassembled WGS sequence"/>
</dbReference>
<reference evidence="5 6" key="1">
    <citation type="submission" date="2024-11" db="EMBL/GenBank/DDBJ databases">
        <title>Adaptive evolution of stress response genes in parasites aligns with host niche diversity.</title>
        <authorList>
            <person name="Hahn C."/>
            <person name="Resl P."/>
        </authorList>
    </citation>
    <scope>NUCLEOTIDE SEQUENCE [LARGE SCALE GENOMIC DNA]</scope>
    <source>
        <strain evidence="5">EGGRZ-B1_66</strain>
        <tissue evidence="5">Body</tissue>
    </source>
</reference>
<evidence type="ECO:0000256" key="2">
    <source>
        <dbReference type="ARBA" id="ARBA00019992"/>
    </source>
</evidence>
<dbReference type="PANTHER" id="PTHR16263:SF4">
    <property type="entry name" value="TETRATRICOPEPTIDE REPEAT PROTEIN 38"/>
    <property type="match status" value="1"/>
</dbReference>
<accession>A0ABD2QM99</accession>
<gene>
    <name evidence="5" type="primary">TTC38</name>
    <name evidence="5" type="ORF">Ciccas_000680</name>
</gene>
<keyword evidence="4" id="KW-0802">TPR repeat</keyword>
<evidence type="ECO:0000313" key="6">
    <source>
        <dbReference type="Proteomes" id="UP001626550"/>
    </source>
</evidence>
<evidence type="ECO:0000256" key="1">
    <source>
        <dbReference type="ARBA" id="ARBA00005857"/>
    </source>
</evidence>
<dbReference type="AlphaFoldDB" id="A0ABD2QM99"/>
<organism evidence="5 6">
    <name type="scientific">Cichlidogyrus casuarinus</name>
    <dbReference type="NCBI Taxonomy" id="1844966"/>
    <lineage>
        <taxon>Eukaryota</taxon>
        <taxon>Metazoa</taxon>
        <taxon>Spiralia</taxon>
        <taxon>Lophotrochozoa</taxon>
        <taxon>Platyhelminthes</taxon>
        <taxon>Monogenea</taxon>
        <taxon>Monopisthocotylea</taxon>
        <taxon>Dactylogyridea</taxon>
        <taxon>Ancyrocephalidae</taxon>
        <taxon>Cichlidogyrus</taxon>
    </lineage>
</organism>
<dbReference type="Gene3D" id="1.25.40.10">
    <property type="entry name" value="Tetratricopeptide repeat domain"/>
    <property type="match status" value="1"/>
</dbReference>
<dbReference type="InterPro" id="IPR033891">
    <property type="entry name" value="TTC38"/>
</dbReference>
<keyword evidence="6" id="KW-1185">Reference proteome</keyword>
<dbReference type="InterPro" id="IPR011990">
    <property type="entry name" value="TPR-like_helical_dom_sf"/>
</dbReference>
<evidence type="ECO:0000256" key="4">
    <source>
        <dbReference type="ARBA" id="ARBA00022803"/>
    </source>
</evidence>
<dbReference type="EMBL" id="JBJKFK010000039">
    <property type="protein sequence ID" value="KAL3320643.1"/>
    <property type="molecule type" value="Genomic_DNA"/>
</dbReference>
<proteinExistence type="inferred from homology"/>
<sequence>MYLAAPRNLQSWSKDNLRLSTSSEKVAQYTDQLFHQLFGLYLDPELGGPTGTIEKILSLDEYNPIAHSIKAKFIGDSSSILPQPVVDSAVNDLNLVLCGNFSCTTTLHVKAAKAYVLQDYTLATNTWRDILIQHPKDILSQMNLFVNLLHSGRPCEMYDLTFAGSHALNNSPYQALADCRQAFALEQMSQLAAAEKLCYKSYTSLPWNPWTGHTMAHIYESWAKPEKGIAFYKDAPPHDLSSANSNIEFWGQNFYLSCHQFWHYSLFCIEAGQIEEALRVYDDEVITRAKLVNDDRFMLSDAIGFLLR</sequence>
<keyword evidence="3" id="KW-0677">Repeat</keyword>
<evidence type="ECO:0000256" key="3">
    <source>
        <dbReference type="ARBA" id="ARBA00022737"/>
    </source>
</evidence>
<comment type="similarity">
    <text evidence="1">Belongs to the TTC38 family.</text>
</comment>
<evidence type="ECO:0000313" key="5">
    <source>
        <dbReference type="EMBL" id="KAL3320643.1"/>
    </source>
</evidence>
<protein>
    <recommendedName>
        <fullName evidence="2">Tetratricopeptide repeat protein 38</fullName>
    </recommendedName>
</protein>
<name>A0ABD2QM99_9PLAT</name>
<dbReference type="PANTHER" id="PTHR16263">
    <property type="entry name" value="TETRATRICOPEPTIDE REPEAT PROTEIN 38"/>
    <property type="match status" value="1"/>
</dbReference>